<gene>
    <name evidence="3" type="ORF">M408DRAFT_29401</name>
</gene>
<sequence length="381" mass="41108">MNTTIDDADFRVVYSTDPSWRTDLWLEQSPPAYLNTTHRTQNPGALATFTFNGTAVYVYGHKAADHGYRDFSVDGAFPTRCDGRTGSQGSQALLYWQTGLPQGTHRLNIQHTGVAPQWLNVDYFVVTSAEPETISSTTSTPVVQSGSEHPTGSIASSTPSPFPSSQASGSTQPSPNVTIIIAVVATASVALIALIWYICALHHRKLKQHAERDKEAAGSRPEDIIEPFNLYDVSPRSANPNANARHVINARYWEQHEASSYHPVEGGLAQQYSPSSSTYSAPPNHTHIQSLPVTLTGPVPSVVITPPDLHQTPWTSANSTHAGSESNSTRIETSSQTKAHYSGANHPNSYDSGTDSRTGLLASSTINGSLPPPPRYELGTH</sequence>
<proteinExistence type="predicted"/>
<keyword evidence="2" id="KW-1133">Transmembrane helix</keyword>
<dbReference type="Proteomes" id="UP000054097">
    <property type="component" value="Unassembled WGS sequence"/>
</dbReference>
<reference evidence="3 4" key="1">
    <citation type="submission" date="2014-04" db="EMBL/GenBank/DDBJ databases">
        <authorList>
            <consortium name="DOE Joint Genome Institute"/>
            <person name="Kuo A."/>
            <person name="Zuccaro A."/>
            <person name="Kohler A."/>
            <person name="Nagy L.G."/>
            <person name="Floudas D."/>
            <person name="Copeland A."/>
            <person name="Barry K.W."/>
            <person name="Cichocki N."/>
            <person name="Veneault-Fourrey C."/>
            <person name="LaButti K."/>
            <person name="Lindquist E.A."/>
            <person name="Lipzen A."/>
            <person name="Lundell T."/>
            <person name="Morin E."/>
            <person name="Murat C."/>
            <person name="Sun H."/>
            <person name="Tunlid A."/>
            <person name="Henrissat B."/>
            <person name="Grigoriev I.V."/>
            <person name="Hibbett D.S."/>
            <person name="Martin F."/>
            <person name="Nordberg H.P."/>
            <person name="Cantor M.N."/>
            <person name="Hua S.X."/>
        </authorList>
    </citation>
    <scope>NUCLEOTIDE SEQUENCE [LARGE SCALE GENOMIC DNA]</scope>
    <source>
        <strain evidence="3 4">MAFF 305830</strain>
    </source>
</reference>
<feature type="region of interest" description="Disordered" evidence="1">
    <location>
        <begin position="135"/>
        <end position="173"/>
    </location>
</feature>
<evidence type="ECO:0000313" key="4">
    <source>
        <dbReference type="Proteomes" id="UP000054097"/>
    </source>
</evidence>
<keyword evidence="2" id="KW-0812">Transmembrane</keyword>
<evidence type="ECO:0000256" key="2">
    <source>
        <dbReference type="SAM" id="Phobius"/>
    </source>
</evidence>
<evidence type="ECO:0000256" key="1">
    <source>
        <dbReference type="SAM" id="MobiDB-lite"/>
    </source>
</evidence>
<keyword evidence="4" id="KW-1185">Reference proteome</keyword>
<name>A0A0C2W5E5_SERVB</name>
<reference evidence="4" key="2">
    <citation type="submission" date="2015-01" db="EMBL/GenBank/DDBJ databases">
        <title>Evolutionary Origins and Diversification of the Mycorrhizal Mutualists.</title>
        <authorList>
            <consortium name="DOE Joint Genome Institute"/>
            <consortium name="Mycorrhizal Genomics Consortium"/>
            <person name="Kohler A."/>
            <person name="Kuo A."/>
            <person name="Nagy L.G."/>
            <person name="Floudas D."/>
            <person name="Copeland A."/>
            <person name="Barry K.W."/>
            <person name="Cichocki N."/>
            <person name="Veneault-Fourrey C."/>
            <person name="LaButti K."/>
            <person name="Lindquist E.A."/>
            <person name="Lipzen A."/>
            <person name="Lundell T."/>
            <person name="Morin E."/>
            <person name="Murat C."/>
            <person name="Riley R."/>
            <person name="Ohm R."/>
            <person name="Sun H."/>
            <person name="Tunlid A."/>
            <person name="Henrissat B."/>
            <person name="Grigoriev I.V."/>
            <person name="Hibbett D.S."/>
            <person name="Martin F."/>
        </authorList>
    </citation>
    <scope>NUCLEOTIDE SEQUENCE [LARGE SCALE GENOMIC DNA]</scope>
    <source>
        <strain evidence="4">MAFF 305830</strain>
    </source>
</reference>
<accession>A0A0C2W5E5</accession>
<evidence type="ECO:0000313" key="3">
    <source>
        <dbReference type="EMBL" id="KIM21643.1"/>
    </source>
</evidence>
<feature type="transmembrane region" description="Helical" evidence="2">
    <location>
        <begin position="177"/>
        <end position="199"/>
    </location>
</feature>
<keyword evidence="2" id="KW-0472">Membrane</keyword>
<protein>
    <submittedName>
        <fullName evidence="3">Uncharacterized protein</fullName>
    </submittedName>
</protein>
<feature type="compositionally biased region" description="Polar residues" evidence="1">
    <location>
        <begin position="312"/>
        <end position="368"/>
    </location>
</feature>
<feature type="compositionally biased region" description="Polar residues" evidence="1">
    <location>
        <begin position="146"/>
        <end position="173"/>
    </location>
</feature>
<organism evidence="3 4">
    <name type="scientific">Serendipita vermifera MAFF 305830</name>
    <dbReference type="NCBI Taxonomy" id="933852"/>
    <lineage>
        <taxon>Eukaryota</taxon>
        <taxon>Fungi</taxon>
        <taxon>Dikarya</taxon>
        <taxon>Basidiomycota</taxon>
        <taxon>Agaricomycotina</taxon>
        <taxon>Agaricomycetes</taxon>
        <taxon>Sebacinales</taxon>
        <taxon>Serendipitaceae</taxon>
        <taxon>Serendipita</taxon>
    </lineage>
</organism>
<feature type="compositionally biased region" description="Low complexity" evidence="1">
    <location>
        <begin position="135"/>
        <end position="145"/>
    </location>
</feature>
<dbReference type="AlphaFoldDB" id="A0A0C2W5E5"/>
<dbReference type="EMBL" id="KN824376">
    <property type="protein sequence ID" value="KIM21643.1"/>
    <property type="molecule type" value="Genomic_DNA"/>
</dbReference>
<feature type="region of interest" description="Disordered" evidence="1">
    <location>
        <begin position="266"/>
        <end position="381"/>
    </location>
</feature>
<dbReference type="HOGENOM" id="CLU_725965_0_0_1"/>
<dbReference type="Gene3D" id="2.60.120.260">
    <property type="entry name" value="Galactose-binding domain-like"/>
    <property type="match status" value="1"/>
</dbReference>
<feature type="compositionally biased region" description="Low complexity" evidence="1">
    <location>
        <begin position="269"/>
        <end position="282"/>
    </location>
</feature>
<dbReference type="OrthoDB" id="2576082at2759"/>
<dbReference type="STRING" id="933852.A0A0C2W5E5"/>